<feature type="compositionally biased region" description="Low complexity" evidence="1">
    <location>
        <begin position="459"/>
        <end position="472"/>
    </location>
</feature>
<protein>
    <submittedName>
        <fullName evidence="2">Uncharacterized protein</fullName>
    </submittedName>
</protein>
<name>A0A9W9CTH1_9PEZI</name>
<proteinExistence type="predicted"/>
<feature type="compositionally biased region" description="Acidic residues" evidence="1">
    <location>
        <begin position="390"/>
        <end position="417"/>
    </location>
</feature>
<feature type="compositionally biased region" description="Polar residues" evidence="1">
    <location>
        <begin position="23"/>
        <end position="32"/>
    </location>
</feature>
<feature type="region of interest" description="Disordered" evidence="1">
    <location>
        <begin position="1"/>
        <end position="34"/>
    </location>
</feature>
<organism evidence="2 3">
    <name type="scientific">Gnomoniopsis smithogilvyi</name>
    <dbReference type="NCBI Taxonomy" id="1191159"/>
    <lineage>
        <taxon>Eukaryota</taxon>
        <taxon>Fungi</taxon>
        <taxon>Dikarya</taxon>
        <taxon>Ascomycota</taxon>
        <taxon>Pezizomycotina</taxon>
        <taxon>Sordariomycetes</taxon>
        <taxon>Sordariomycetidae</taxon>
        <taxon>Diaporthales</taxon>
        <taxon>Gnomoniaceae</taxon>
        <taxon>Gnomoniopsis</taxon>
    </lineage>
</organism>
<keyword evidence="3" id="KW-1185">Reference proteome</keyword>
<feature type="region of interest" description="Disordered" evidence="1">
    <location>
        <begin position="295"/>
        <end position="333"/>
    </location>
</feature>
<accession>A0A9W9CTH1</accession>
<evidence type="ECO:0000313" key="2">
    <source>
        <dbReference type="EMBL" id="KAJ4387406.1"/>
    </source>
</evidence>
<evidence type="ECO:0000313" key="3">
    <source>
        <dbReference type="Proteomes" id="UP001140453"/>
    </source>
</evidence>
<comment type="caution">
    <text evidence="2">The sequence shown here is derived from an EMBL/GenBank/DDBJ whole genome shotgun (WGS) entry which is preliminary data.</text>
</comment>
<feature type="compositionally biased region" description="Polar residues" evidence="1">
    <location>
        <begin position="370"/>
        <end position="381"/>
    </location>
</feature>
<dbReference type="AlphaFoldDB" id="A0A9W9CTH1"/>
<dbReference type="Proteomes" id="UP001140453">
    <property type="component" value="Unassembled WGS sequence"/>
</dbReference>
<reference evidence="2" key="1">
    <citation type="submission" date="2022-10" db="EMBL/GenBank/DDBJ databases">
        <title>Tapping the CABI collections for fungal endophytes: first genome assemblies for Collariella, Neodidymelliopsis, Ascochyta clinopodiicola, Didymella pomorum, Didymosphaeria variabile, Neocosmospora piperis and Neocucurbitaria cava.</title>
        <authorList>
            <person name="Hill R."/>
        </authorList>
    </citation>
    <scope>NUCLEOTIDE SEQUENCE</scope>
    <source>
        <strain evidence="2">IMI 355082</strain>
    </source>
</reference>
<feature type="compositionally biased region" description="Polar residues" evidence="1">
    <location>
        <begin position="437"/>
        <end position="458"/>
    </location>
</feature>
<feature type="region of interest" description="Disordered" evidence="1">
    <location>
        <begin position="366"/>
        <end position="509"/>
    </location>
</feature>
<gene>
    <name evidence="2" type="ORF">N0V93_007998</name>
</gene>
<dbReference type="OrthoDB" id="10480477at2759"/>
<sequence>MDHPTNSMGDRPPPPPGEPTDGVETSLTSSLPSFFGSGTVEAPCCVDGDLHMTLKIANDEHFQTRLICEAQTYLTLVDGSVQHQLVSTVYFSIFSGKPSLSFPGDENMWDQWLKEWHTCSLKDEPYKSAVPDKELVWAVRALYNKDGSLLGRSIKTIYAGPQKDDTLIYISKIFTEQAFSGKGLLRPTLDLLYRAVTHKDLARLCPISGPVCWMLEPGFINTDENEKMWPKLPGEDDWARMNRVTRILINKVYPKVHYEVYREEFASGPTRRHTYMGRRLMVHPASEGSATGTVIALDSDYPPEPPNNTKASRAHNTEAQVPQPTSAPVNGLLTPQSSAEQLRLRQARQGDQSSPPVGEEIVVAGGEPEATSSHRPNTNARANRKRKAEELEDDDGDDDDEEFEPKNDEDEDSDEEPQPVQQRQRQSPQRPEPAQQLQRQAPQSSEGARSPRSNSNNERQPVQQRQRQVPQRSEGARPLRSNYTPQLNYATEWREPGLAIWKHPERHGA</sequence>
<feature type="compositionally biased region" description="Low complexity" evidence="1">
    <location>
        <begin position="418"/>
        <end position="436"/>
    </location>
</feature>
<feature type="compositionally biased region" description="Polar residues" evidence="1">
    <location>
        <begin position="317"/>
        <end position="333"/>
    </location>
</feature>
<evidence type="ECO:0000256" key="1">
    <source>
        <dbReference type="SAM" id="MobiDB-lite"/>
    </source>
</evidence>
<dbReference type="EMBL" id="JAPEVB010000005">
    <property type="protein sequence ID" value="KAJ4387406.1"/>
    <property type="molecule type" value="Genomic_DNA"/>
</dbReference>